<organism evidence="2">
    <name type="scientific">Triticum urartu</name>
    <name type="common">Red wild einkorn</name>
    <name type="synonym">Crithodium urartu</name>
    <dbReference type="NCBI Taxonomy" id="4572"/>
    <lineage>
        <taxon>Eukaryota</taxon>
        <taxon>Viridiplantae</taxon>
        <taxon>Streptophyta</taxon>
        <taxon>Embryophyta</taxon>
        <taxon>Tracheophyta</taxon>
        <taxon>Spermatophyta</taxon>
        <taxon>Magnoliopsida</taxon>
        <taxon>Liliopsida</taxon>
        <taxon>Poales</taxon>
        <taxon>Poaceae</taxon>
        <taxon>BOP clade</taxon>
        <taxon>Pooideae</taxon>
        <taxon>Triticodae</taxon>
        <taxon>Triticeae</taxon>
        <taxon>Triticinae</taxon>
        <taxon>Triticum</taxon>
    </lineage>
</organism>
<feature type="compositionally biased region" description="Basic residues" evidence="1">
    <location>
        <begin position="37"/>
        <end position="46"/>
    </location>
</feature>
<feature type="compositionally biased region" description="Polar residues" evidence="1">
    <location>
        <begin position="60"/>
        <end position="70"/>
    </location>
</feature>
<name>M7ZLB9_TRIUA</name>
<dbReference type="AlphaFoldDB" id="M7ZLB9"/>
<evidence type="ECO:0000313" key="2">
    <source>
        <dbReference type="EMBL" id="EMS53120.1"/>
    </source>
</evidence>
<feature type="compositionally biased region" description="Low complexity" evidence="1">
    <location>
        <begin position="162"/>
        <end position="174"/>
    </location>
</feature>
<feature type="region of interest" description="Disordered" evidence="1">
    <location>
        <begin position="1"/>
        <end position="77"/>
    </location>
</feature>
<accession>M7ZLB9</accession>
<protein>
    <submittedName>
        <fullName evidence="2">Uncharacterized protein</fullName>
    </submittedName>
</protein>
<evidence type="ECO:0000256" key="1">
    <source>
        <dbReference type="SAM" id="MobiDB-lite"/>
    </source>
</evidence>
<gene>
    <name evidence="2" type="ORF">TRIUR3_01975</name>
</gene>
<proteinExistence type="predicted"/>
<dbReference type="PANTHER" id="PTHR34131">
    <property type="entry name" value="(RAP ANNOTATION RELEASE2) GALACTOSE-BINDING LIKE DOMAIN CONTAINING PROTEIN"/>
    <property type="match status" value="1"/>
</dbReference>
<feature type="region of interest" description="Disordered" evidence="1">
    <location>
        <begin position="122"/>
        <end position="214"/>
    </location>
</feature>
<dbReference type="PANTHER" id="PTHR34131:SF2">
    <property type="entry name" value="FAMILY PROTEIN, PUTATIVE (DUF1997)-RELATED"/>
    <property type="match status" value="1"/>
</dbReference>
<sequence>MRPTAAAAKPSFLLARHQPFPFPESSRAAAATDPCKPPKKSRRAGRSWRAASAGSDERGQSVSTVATTPSGRRARLSARRRESIRLLDVLPGQGGIGEFLRHPAGVESLLNTRALQSFAPVEPESEAGPAVGAAAGEHQAPGRAAGPGRHRRVPAAPRRRGVPAQHPGAAELRAGGAGVGVGPGRRFQVHAAPHGLPRLPGRPGPGPPRHPDRRRLHRRDALLQAVMTNRITWGDNGDQEPCLDIDVNLEVTLELLGMSRWQGFPTRRTLKFLICRFSGVHEAIQLAPAVGSGETRQPADARAA</sequence>
<feature type="compositionally biased region" description="Low complexity" evidence="1">
    <location>
        <begin position="126"/>
        <end position="147"/>
    </location>
</feature>
<feature type="compositionally biased region" description="Basic residues" evidence="1">
    <location>
        <begin position="148"/>
        <end position="161"/>
    </location>
</feature>
<reference evidence="2" key="1">
    <citation type="journal article" date="2013" name="Nature">
        <title>Draft genome of the wheat A-genome progenitor Triticum urartu.</title>
        <authorList>
            <person name="Ling H.Q."/>
            <person name="Zhao S."/>
            <person name="Liu D."/>
            <person name="Wang J."/>
            <person name="Sun H."/>
            <person name="Zhang C."/>
            <person name="Fan H."/>
            <person name="Li D."/>
            <person name="Dong L."/>
            <person name="Tao Y."/>
            <person name="Gao C."/>
            <person name="Wu H."/>
            <person name="Li Y."/>
            <person name="Cui Y."/>
            <person name="Guo X."/>
            <person name="Zheng S."/>
            <person name="Wang B."/>
            <person name="Yu K."/>
            <person name="Liang Q."/>
            <person name="Yang W."/>
            <person name="Lou X."/>
            <person name="Chen J."/>
            <person name="Feng M."/>
            <person name="Jian J."/>
            <person name="Zhang X."/>
            <person name="Luo G."/>
            <person name="Jiang Y."/>
            <person name="Liu J."/>
            <person name="Wang Z."/>
            <person name="Sha Y."/>
            <person name="Zhang B."/>
            <person name="Wu H."/>
            <person name="Tang D."/>
            <person name="Shen Q."/>
            <person name="Xue P."/>
            <person name="Zou S."/>
            <person name="Wang X."/>
            <person name="Liu X."/>
            <person name="Wang F."/>
            <person name="Yang Y."/>
            <person name="An X."/>
            <person name="Dong Z."/>
            <person name="Zhang K."/>
            <person name="Zhang X."/>
            <person name="Luo M.C."/>
            <person name="Dvorak J."/>
            <person name="Tong Y."/>
            <person name="Wang J."/>
            <person name="Yang H."/>
            <person name="Li Z."/>
            <person name="Wang D."/>
            <person name="Zhang A."/>
            <person name="Wang J."/>
        </authorList>
    </citation>
    <scope>NUCLEOTIDE SEQUENCE</scope>
</reference>
<dbReference type="EMBL" id="KD198347">
    <property type="protein sequence ID" value="EMS53120.1"/>
    <property type="molecule type" value="Genomic_DNA"/>
</dbReference>
<dbReference type="eggNOG" id="ENOG502QWAV">
    <property type="taxonomic scope" value="Eukaryota"/>
</dbReference>